<accession>A0A0F9BU76</accession>
<proteinExistence type="predicted"/>
<organism evidence="1">
    <name type="scientific">marine sediment metagenome</name>
    <dbReference type="NCBI Taxonomy" id="412755"/>
    <lineage>
        <taxon>unclassified sequences</taxon>
        <taxon>metagenomes</taxon>
        <taxon>ecological metagenomes</taxon>
    </lineage>
</organism>
<sequence length="112" mass="12121">MNKNAEAWVKALRSGKYKQGRGALRTGDMYCCLGVACELVGVKAEKPDDLIGPYGYDGIFFTLPVSVQKWLGVKTGNGTYEVEHALSSDNDVGKTFEAIADIIKSEPEGLFA</sequence>
<name>A0A0F9BU76_9ZZZZ</name>
<dbReference type="AlphaFoldDB" id="A0A0F9BU76"/>
<gene>
    <name evidence="1" type="ORF">LCGC14_2748280</name>
</gene>
<reference evidence="1" key="1">
    <citation type="journal article" date="2015" name="Nature">
        <title>Complex archaea that bridge the gap between prokaryotes and eukaryotes.</title>
        <authorList>
            <person name="Spang A."/>
            <person name="Saw J.H."/>
            <person name="Jorgensen S.L."/>
            <person name="Zaremba-Niedzwiedzka K."/>
            <person name="Martijn J."/>
            <person name="Lind A.E."/>
            <person name="van Eijk R."/>
            <person name="Schleper C."/>
            <person name="Guy L."/>
            <person name="Ettema T.J."/>
        </authorList>
    </citation>
    <scope>NUCLEOTIDE SEQUENCE</scope>
</reference>
<evidence type="ECO:0000313" key="1">
    <source>
        <dbReference type="EMBL" id="KKK87931.1"/>
    </source>
</evidence>
<protein>
    <submittedName>
        <fullName evidence="1">Uncharacterized protein</fullName>
    </submittedName>
</protein>
<dbReference type="EMBL" id="LAZR01050182">
    <property type="protein sequence ID" value="KKK87931.1"/>
    <property type="molecule type" value="Genomic_DNA"/>
</dbReference>
<comment type="caution">
    <text evidence="1">The sequence shown here is derived from an EMBL/GenBank/DDBJ whole genome shotgun (WGS) entry which is preliminary data.</text>
</comment>